<dbReference type="Pfam" id="PF02518">
    <property type="entry name" value="HATPase_c"/>
    <property type="match status" value="1"/>
</dbReference>
<dbReference type="AlphaFoldDB" id="A0A318ETE9"/>
<dbReference type="Gene3D" id="3.30.565.10">
    <property type="entry name" value="Histidine kinase-like ATPase, C-terminal domain"/>
    <property type="match status" value="2"/>
</dbReference>
<dbReference type="Proteomes" id="UP000247523">
    <property type="component" value="Unassembled WGS sequence"/>
</dbReference>
<evidence type="ECO:0000256" key="1">
    <source>
        <dbReference type="ARBA" id="ARBA00022777"/>
    </source>
</evidence>
<dbReference type="EMBL" id="QICS01000003">
    <property type="protein sequence ID" value="PXV91661.1"/>
    <property type="molecule type" value="Genomic_DNA"/>
</dbReference>
<dbReference type="RefSeq" id="WP_110290806.1">
    <property type="nucleotide sequence ID" value="NZ_QICS01000003.1"/>
</dbReference>
<dbReference type="GO" id="GO:0000160">
    <property type="term" value="P:phosphorelay signal transduction system"/>
    <property type="evidence" value="ECO:0007669"/>
    <property type="project" value="UniProtKB-KW"/>
</dbReference>
<evidence type="ECO:0000313" key="5">
    <source>
        <dbReference type="EMBL" id="PXV91661.1"/>
    </source>
</evidence>
<dbReference type="PROSITE" id="PS50109">
    <property type="entry name" value="HIS_KIN"/>
    <property type="match status" value="1"/>
</dbReference>
<comment type="caution">
    <text evidence="5">The sequence shown here is derived from an EMBL/GenBank/DDBJ whole genome shotgun (WGS) entry which is preliminary data.</text>
</comment>
<accession>A0A318ETE9</accession>
<reference evidence="5 6" key="1">
    <citation type="submission" date="2018-05" db="EMBL/GenBank/DDBJ databases">
        <title>Genomic Encyclopedia of Type Strains, Phase IV (KMG-IV): sequencing the most valuable type-strain genomes for metagenomic binning, comparative biology and taxonomic classification.</title>
        <authorList>
            <person name="Goeker M."/>
        </authorList>
    </citation>
    <scope>NUCLEOTIDE SEQUENCE [LARGE SCALE GENOMIC DNA]</scope>
    <source>
        <strain evidence="5 6">DSM 28816</strain>
    </source>
</reference>
<dbReference type="InterPro" id="IPR036890">
    <property type="entry name" value="HATPase_C_sf"/>
</dbReference>
<proteinExistence type="predicted"/>
<keyword evidence="2" id="KW-0902">Two-component regulatory system</keyword>
<keyword evidence="1" id="KW-0808">Transferase</keyword>
<evidence type="ECO:0000256" key="3">
    <source>
        <dbReference type="SAM" id="Coils"/>
    </source>
</evidence>
<evidence type="ECO:0000259" key="4">
    <source>
        <dbReference type="PROSITE" id="PS50109"/>
    </source>
</evidence>
<keyword evidence="1" id="KW-0418">Kinase</keyword>
<dbReference type="InterPro" id="IPR003594">
    <property type="entry name" value="HATPase_dom"/>
</dbReference>
<dbReference type="SMART" id="SM00387">
    <property type="entry name" value="HATPase_c"/>
    <property type="match status" value="1"/>
</dbReference>
<dbReference type="SUPFAM" id="SSF55874">
    <property type="entry name" value="ATPase domain of HSP90 chaperone/DNA topoisomerase II/histidine kinase"/>
    <property type="match status" value="2"/>
</dbReference>
<sequence>MAKMKYKISSRATILLGRESVSKVEGALIELIKNTYDADATLCYVYFETSENALYIIDDGTGMTKSVIEDNWMMIGTANKRDEYISEKDRIKSGEKGIGRFALDRLGSLCEMYTKNANDKFIKWSTNWNSFEEAGKTLDEIEADFDYLNTNIYAILPECVKREIKLLEKKLNEDRGEENEVSFIFKTGTVLKISGLRDDWKETTINNLINSLGFLIPPEEQDEFYISIQKSKDSGFELIENNLSEEFDYKINANFDGSKFEITMERNEFDLSRMPDDVFREERFLRYPYRKEDFEKKVFTFNYPISQLFSTDDEELIAKIKEIGEFKFKYIFMKLSMQGESQDVYFYKTISKTRKNWLDEHGGVKIYRDNFLVRPYGDVNSDSYDWLGLEARYNSNPVAVSSKSEAWSVRNAQGQGTIFISRITNGSIIDKSSREGLIENESFKLFKETIIKIISVFEHDRAYIARTLKQYDDRINEKEKTKREGTALAQNILKNKKDNKSAKSKLESLAKTVKYYEEERDELITELKLLRSLATNGLITSSIVHDLKSINAILVTRVDSMRLAFENNNLYLIERNLNDLYKNDTFLKSWISVISNQSKKDKRRRLKKDLYVTIKNIVDILDPILKQKKVELLVNTDNKATSRRIFESDYESIMYNLIINSIEAFSKSDTKNREIVIDLKTEDKFIIIFTDNGKGIGSYFKDPYDIFKFGTTSKYDQEGNVIGTGLGMYIVASTIREYNGDYRLLEVNNGFSMEMKFPI</sequence>
<keyword evidence="3" id="KW-0175">Coiled coil</keyword>
<protein>
    <submittedName>
        <fullName evidence="5">GHKL domain-containing protein</fullName>
    </submittedName>
</protein>
<evidence type="ECO:0000313" key="6">
    <source>
        <dbReference type="Proteomes" id="UP000247523"/>
    </source>
</evidence>
<dbReference type="InterPro" id="IPR005467">
    <property type="entry name" value="His_kinase_dom"/>
</dbReference>
<gene>
    <name evidence="5" type="ORF">C8E03_103219</name>
</gene>
<dbReference type="GO" id="GO:0016301">
    <property type="term" value="F:kinase activity"/>
    <property type="evidence" value="ECO:0007669"/>
    <property type="project" value="UniProtKB-KW"/>
</dbReference>
<evidence type="ECO:0000256" key="2">
    <source>
        <dbReference type="ARBA" id="ARBA00023012"/>
    </source>
</evidence>
<organism evidence="5 6">
    <name type="scientific">Lachnotalea glycerini</name>
    <dbReference type="NCBI Taxonomy" id="1763509"/>
    <lineage>
        <taxon>Bacteria</taxon>
        <taxon>Bacillati</taxon>
        <taxon>Bacillota</taxon>
        <taxon>Clostridia</taxon>
        <taxon>Lachnospirales</taxon>
        <taxon>Lachnospiraceae</taxon>
        <taxon>Lachnotalea</taxon>
    </lineage>
</organism>
<feature type="coiled-coil region" evidence="3">
    <location>
        <begin position="499"/>
        <end position="533"/>
    </location>
</feature>
<dbReference type="Pfam" id="PF13589">
    <property type="entry name" value="HATPase_c_3"/>
    <property type="match status" value="1"/>
</dbReference>
<name>A0A318ETE9_9FIRM</name>
<feature type="domain" description="Histidine kinase" evidence="4">
    <location>
        <begin position="542"/>
        <end position="759"/>
    </location>
</feature>